<protein>
    <submittedName>
        <fullName evidence="1">Uncharacterized protein</fullName>
    </submittedName>
</protein>
<keyword evidence="2" id="KW-1185">Reference proteome</keyword>
<evidence type="ECO:0000313" key="1">
    <source>
        <dbReference type="EMBL" id="KAI9910056.1"/>
    </source>
</evidence>
<reference evidence="1 2" key="1">
    <citation type="journal article" date="2022" name="bioRxiv">
        <title>The genome of the oomycete Peronosclerospora sorghi, a cosmopolitan pathogen of maize and sorghum, is inflated with dispersed pseudogenes.</title>
        <authorList>
            <person name="Fletcher K."/>
            <person name="Martin F."/>
            <person name="Isakeit T."/>
            <person name="Cavanaugh K."/>
            <person name="Magill C."/>
            <person name="Michelmore R."/>
        </authorList>
    </citation>
    <scope>NUCLEOTIDE SEQUENCE [LARGE SCALE GENOMIC DNA]</scope>
    <source>
        <strain evidence="1">P6</strain>
    </source>
</reference>
<accession>A0ACC0VX67</accession>
<evidence type="ECO:0000313" key="2">
    <source>
        <dbReference type="Proteomes" id="UP001163321"/>
    </source>
</evidence>
<dbReference type="EMBL" id="CM047585">
    <property type="protein sequence ID" value="KAI9910056.1"/>
    <property type="molecule type" value="Genomic_DNA"/>
</dbReference>
<organism evidence="1 2">
    <name type="scientific">Peronosclerospora sorghi</name>
    <dbReference type="NCBI Taxonomy" id="230839"/>
    <lineage>
        <taxon>Eukaryota</taxon>
        <taxon>Sar</taxon>
        <taxon>Stramenopiles</taxon>
        <taxon>Oomycota</taxon>
        <taxon>Peronosporomycetes</taxon>
        <taxon>Peronosporales</taxon>
        <taxon>Peronosporaceae</taxon>
        <taxon>Peronosclerospora</taxon>
    </lineage>
</organism>
<dbReference type="Proteomes" id="UP001163321">
    <property type="component" value="Chromosome 6"/>
</dbReference>
<name>A0ACC0VX67_9STRA</name>
<comment type="caution">
    <text evidence="1">The sequence shown here is derived from an EMBL/GenBank/DDBJ whole genome shotgun (WGS) entry which is preliminary data.</text>
</comment>
<proteinExistence type="predicted"/>
<sequence length="97" mass="11278">MRWIESNMEMNMLQEEESKLEARQELRKLFIGESFVRYSLDDDDDDFEVPSVLQAAANCDDEEEEDEPQEAEKNKKLIEAGIILRPRRTGAVELKAT</sequence>
<gene>
    <name evidence="1" type="ORF">PsorP6_010675</name>
</gene>